<dbReference type="SUPFAM" id="SSF102400">
    <property type="entry name" value="DNA polymerase III chi subunit"/>
    <property type="match status" value="1"/>
</dbReference>
<dbReference type="GO" id="GO:0003887">
    <property type="term" value="F:DNA-directed DNA polymerase activity"/>
    <property type="evidence" value="ECO:0007669"/>
    <property type="project" value="UniProtKB-EC"/>
</dbReference>
<dbReference type="Proteomes" id="UP001548189">
    <property type="component" value="Unassembled WGS sequence"/>
</dbReference>
<dbReference type="Pfam" id="PF04364">
    <property type="entry name" value="DNA_pol3_chi"/>
    <property type="match status" value="1"/>
</dbReference>
<keyword evidence="2" id="KW-1185">Reference proteome</keyword>
<organism evidence="1 2">
    <name type="scientific">Aliikangiella maris</name>
    <dbReference type="NCBI Taxonomy" id="3162458"/>
    <lineage>
        <taxon>Bacteria</taxon>
        <taxon>Pseudomonadati</taxon>
        <taxon>Pseudomonadota</taxon>
        <taxon>Gammaproteobacteria</taxon>
        <taxon>Oceanospirillales</taxon>
        <taxon>Pleioneaceae</taxon>
        <taxon>Aliikangiella</taxon>
    </lineage>
</organism>
<gene>
    <name evidence="1" type="ORF">ABVT43_00060</name>
</gene>
<name>A0ABV2BNG6_9GAMM</name>
<protein>
    <submittedName>
        <fullName evidence="1">DNA polymerase III subunit chi</fullName>
        <ecNumber evidence="1">2.7.7.7</ecNumber>
    </submittedName>
</protein>
<dbReference type="InterPro" id="IPR007459">
    <property type="entry name" value="DNA_pol3_chi"/>
</dbReference>
<keyword evidence="1" id="KW-0548">Nucleotidyltransferase</keyword>
<reference evidence="1 2" key="1">
    <citation type="submission" date="2024-06" db="EMBL/GenBank/DDBJ databases">
        <authorList>
            <person name="Li F."/>
        </authorList>
    </citation>
    <scope>NUCLEOTIDE SEQUENCE [LARGE SCALE GENOMIC DNA]</scope>
    <source>
        <strain evidence="1 2">GXAS 311</strain>
    </source>
</reference>
<dbReference type="PANTHER" id="PTHR38767">
    <property type="entry name" value="DNA POLYMERASE III SUBUNIT CHI"/>
    <property type="match status" value="1"/>
</dbReference>
<sequence length="143" mass="16724">MTQVEFYSVESADPKVPYSHMCEVIKRAYRKGQKVFVHTQDRKQAETIDELLWSLDAASFLPHQLADEAPDTKPPIEIGFGQNPAVKPDVLINMAAQVPQFFSQFAWVFEYAWGDEEQKELARNRFRFYRERGYPLNHRKINS</sequence>
<dbReference type="RefSeq" id="WP_353873049.1">
    <property type="nucleotide sequence ID" value="NZ_JBEVCJ010000001.1"/>
</dbReference>
<evidence type="ECO:0000313" key="1">
    <source>
        <dbReference type="EMBL" id="MET1253510.1"/>
    </source>
</evidence>
<dbReference type="EC" id="2.7.7.7" evidence="1"/>
<comment type="caution">
    <text evidence="1">The sequence shown here is derived from an EMBL/GenBank/DDBJ whole genome shotgun (WGS) entry which is preliminary data.</text>
</comment>
<dbReference type="Gene3D" id="3.40.50.10110">
    <property type="entry name" value="DNA polymerase III subunit chi"/>
    <property type="match status" value="1"/>
</dbReference>
<dbReference type="EMBL" id="JBEVCJ010000001">
    <property type="protein sequence ID" value="MET1253510.1"/>
    <property type="molecule type" value="Genomic_DNA"/>
</dbReference>
<dbReference type="InterPro" id="IPR036768">
    <property type="entry name" value="PolIII_chi_sf"/>
</dbReference>
<dbReference type="PANTHER" id="PTHR38767:SF1">
    <property type="entry name" value="DNA POLYMERASE III SUBUNIT CHI"/>
    <property type="match status" value="1"/>
</dbReference>
<proteinExistence type="predicted"/>
<evidence type="ECO:0000313" key="2">
    <source>
        <dbReference type="Proteomes" id="UP001548189"/>
    </source>
</evidence>
<accession>A0ABV2BNG6</accession>
<keyword evidence="1" id="KW-0808">Transferase</keyword>